<dbReference type="GO" id="GO:0003677">
    <property type="term" value="F:DNA binding"/>
    <property type="evidence" value="ECO:0007669"/>
    <property type="project" value="UniProtKB-KW"/>
</dbReference>
<keyword evidence="2" id="KW-0067">ATP-binding</keyword>
<name>A0A6J6KM86_9ZZZZ</name>
<dbReference type="AlphaFoldDB" id="A0A6J6KM86"/>
<gene>
    <name evidence="5" type="ORF">UFOPK2254_00131</name>
</gene>
<dbReference type="PANTHER" id="PTHR30580">
    <property type="entry name" value="PRIMOSOMAL PROTEIN N"/>
    <property type="match status" value="1"/>
</dbReference>
<proteinExistence type="predicted"/>
<keyword evidence="1" id="KW-0547">Nucleotide-binding</keyword>
<evidence type="ECO:0000256" key="3">
    <source>
        <dbReference type="ARBA" id="ARBA00023125"/>
    </source>
</evidence>
<dbReference type="GO" id="GO:0006302">
    <property type="term" value="P:double-strand break repair"/>
    <property type="evidence" value="ECO:0007669"/>
    <property type="project" value="TreeGrafter"/>
</dbReference>
<evidence type="ECO:0000313" key="5">
    <source>
        <dbReference type="EMBL" id="CAB4650662.1"/>
    </source>
</evidence>
<protein>
    <submittedName>
        <fullName evidence="5">Unannotated protein</fullName>
    </submittedName>
</protein>
<organism evidence="5">
    <name type="scientific">freshwater metagenome</name>
    <dbReference type="NCBI Taxonomy" id="449393"/>
    <lineage>
        <taxon>unclassified sequences</taxon>
        <taxon>metagenomes</taxon>
        <taxon>ecological metagenomes</taxon>
    </lineage>
</organism>
<keyword evidence="3" id="KW-0238">DNA-binding</keyword>
<dbReference type="InterPro" id="IPR042115">
    <property type="entry name" value="PriA_3primeBD_sf"/>
</dbReference>
<dbReference type="EMBL" id="CAEZWO010000006">
    <property type="protein sequence ID" value="CAB4650662.1"/>
    <property type="molecule type" value="Genomic_DNA"/>
</dbReference>
<dbReference type="Gene3D" id="3.40.50.300">
    <property type="entry name" value="P-loop containing nucleotide triphosphate hydrolases"/>
    <property type="match status" value="1"/>
</dbReference>
<dbReference type="Gene3D" id="3.40.1440.60">
    <property type="entry name" value="PriA, 3(prime) DNA-binding domain"/>
    <property type="match status" value="1"/>
</dbReference>
<accession>A0A6J6KM86</accession>
<evidence type="ECO:0000256" key="1">
    <source>
        <dbReference type="ARBA" id="ARBA00022741"/>
    </source>
</evidence>
<evidence type="ECO:0000256" key="2">
    <source>
        <dbReference type="ARBA" id="ARBA00022840"/>
    </source>
</evidence>
<dbReference type="Pfam" id="PF17764">
    <property type="entry name" value="PriA_3primeBD"/>
    <property type="match status" value="1"/>
</dbReference>
<dbReference type="GO" id="GO:0005524">
    <property type="term" value="F:ATP binding"/>
    <property type="evidence" value="ECO:0007669"/>
    <property type="project" value="UniProtKB-KW"/>
</dbReference>
<dbReference type="GO" id="GO:0006310">
    <property type="term" value="P:DNA recombination"/>
    <property type="evidence" value="ECO:0007669"/>
    <property type="project" value="TreeGrafter"/>
</dbReference>
<feature type="domain" description="Primosomal protein N' 3' DNA-binding" evidence="4">
    <location>
        <begin position="29"/>
        <end position="128"/>
    </location>
</feature>
<sequence>MVSPRPLKLRTQVGRSATLPAAGDLPVARVLVDTGVFHLDSTYDYLVPENLSQSAITGCRVEVEFGHAKQEGLVVERIAESSNSGPLKMISKVLSPHVVATGETLELFSDVANRWAGAPYDVVRSAIPPRVALVDKESFPINDSSVEFHANATLPTELQKKKNVRSYWHLPPSLSASQALVELAIERSRYGQVLLVVPDERMRIAVVEELDKQGYPADRVAQLDGHTSRSDRYRDYLRMTYATARIGVGLRGSVFTPLENGSTLIVFNDSSEHYFEPRTPGWNVRDVALLRTRKSLVDLVFVGYSPSLELGRLIDLGWLSLIESSCRMNIKAVEPVLGELLPSKVFDVVRKGLKGGPVLFLVPRKGYASAVLCRKCRNISICSCGGRLAQQNKSADPHCVICHTVYSHWRCSWCESDEIYIAGRGIERFAEEIGRAFPNYPVIGSSGEKILASVADLPSLVLATPGSVPLAENGYSAVVLLEGIKFFGHTDMRANENAREVFFSTASFVRPEGEIAVVIDSSHPIVAALTRWNPAPMIRKELVERDELNLPPFYRYITVGIDTKESIEFKNGLISAISHGRIPSSTKILGPHEGEDSRSRISLAAPVSEAEELVAFLHEFQRRRNISRKELLFIRVDPYSLS</sequence>
<evidence type="ECO:0000259" key="4">
    <source>
        <dbReference type="Pfam" id="PF17764"/>
    </source>
</evidence>
<dbReference type="GO" id="GO:0006270">
    <property type="term" value="P:DNA replication initiation"/>
    <property type="evidence" value="ECO:0007669"/>
    <property type="project" value="TreeGrafter"/>
</dbReference>
<dbReference type="InterPro" id="IPR027417">
    <property type="entry name" value="P-loop_NTPase"/>
</dbReference>
<dbReference type="PANTHER" id="PTHR30580:SF0">
    <property type="entry name" value="PRIMOSOMAL PROTEIN N"/>
    <property type="match status" value="1"/>
</dbReference>
<dbReference type="InterPro" id="IPR041222">
    <property type="entry name" value="PriA_3primeBD"/>
</dbReference>
<reference evidence="5" key="1">
    <citation type="submission" date="2020-05" db="EMBL/GenBank/DDBJ databases">
        <authorList>
            <person name="Chiriac C."/>
            <person name="Salcher M."/>
            <person name="Ghai R."/>
            <person name="Kavagutti S V."/>
        </authorList>
    </citation>
    <scope>NUCLEOTIDE SEQUENCE</scope>
</reference>
<dbReference type="GO" id="GO:0043138">
    <property type="term" value="F:3'-5' DNA helicase activity"/>
    <property type="evidence" value="ECO:0007669"/>
    <property type="project" value="TreeGrafter"/>
</dbReference>